<evidence type="ECO:0000256" key="1">
    <source>
        <dbReference type="SAM" id="MobiDB-lite"/>
    </source>
</evidence>
<feature type="region of interest" description="Disordered" evidence="1">
    <location>
        <begin position="1"/>
        <end position="43"/>
    </location>
</feature>
<name>A0A6A0AAD4_HAELA</name>
<feature type="compositionally biased region" description="Basic and acidic residues" evidence="1">
    <location>
        <begin position="1"/>
        <end position="11"/>
    </location>
</feature>
<sequence>MERWKAPKELGFRSQVGSPEPGAQPSDPQASSSPEPSALPAALEPSVKIANLRQRLHMISRTGKTGIHFDAISDLIEEARFNKSAIVDDACAATELRNLLAMPWPSRRAWSLR</sequence>
<proteinExistence type="predicted"/>
<feature type="compositionally biased region" description="Low complexity" evidence="1">
    <location>
        <begin position="23"/>
        <end position="43"/>
    </location>
</feature>
<reference evidence="2 3" key="1">
    <citation type="submission" date="2020-02" db="EMBL/GenBank/DDBJ databases">
        <title>Draft genome sequence of Haematococcus lacustris strain NIES-144.</title>
        <authorList>
            <person name="Morimoto D."/>
            <person name="Nakagawa S."/>
            <person name="Yoshida T."/>
            <person name="Sawayama S."/>
        </authorList>
    </citation>
    <scope>NUCLEOTIDE SEQUENCE [LARGE SCALE GENOMIC DNA]</scope>
    <source>
        <strain evidence="2 3">NIES-144</strain>
    </source>
</reference>
<dbReference type="AlphaFoldDB" id="A0A6A0AAD4"/>
<accession>A0A6A0AAD4</accession>
<protein>
    <submittedName>
        <fullName evidence="2">Cyclic nucleotide-binding domain-containing protein</fullName>
    </submittedName>
</protein>
<dbReference type="EMBL" id="BLLF01004468">
    <property type="protein sequence ID" value="GFH29675.1"/>
    <property type="molecule type" value="Genomic_DNA"/>
</dbReference>
<gene>
    <name evidence="2" type="ORF">HaLaN_28372</name>
</gene>
<evidence type="ECO:0000313" key="3">
    <source>
        <dbReference type="Proteomes" id="UP000485058"/>
    </source>
</evidence>
<organism evidence="2 3">
    <name type="scientific">Haematococcus lacustris</name>
    <name type="common">Green alga</name>
    <name type="synonym">Haematococcus pluvialis</name>
    <dbReference type="NCBI Taxonomy" id="44745"/>
    <lineage>
        <taxon>Eukaryota</taxon>
        <taxon>Viridiplantae</taxon>
        <taxon>Chlorophyta</taxon>
        <taxon>core chlorophytes</taxon>
        <taxon>Chlorophyceae</taxon>
        <taxon>CS clade</taxon>
        <taxon>Chlamydomonadales</taxon>
        <taxon>Haematococcaceae</taxon>
        <taxon>Haematococcus</taxon>
    </lineage>
</organism>
<evidence type="ECO:0000313" key="2">
    <source>
        <dbReference type="EMBL" id="GFH29675.1"/>
    </source>
</evidence>
<dbReference type="Proteomes" id="UP000485058">
    <property type="component" value="Unassembled WGS sequence"/>
</dbReference>
<comment type="caution">
    <text evidence="2">The sequence shown here is derived from an EMBL/GenBank/DDBJ whole genome shotgun (WGS) entry which is preliminary data.</text>
</comment>
<keyword evidence="3" id="KW-1185">Reference proteome</keyword>